<dbReference type="InterPro" id="IPR009996">
    <property type="entry name" value="YycH"/>
</dbReference>
<gene>
    <name evidence="2" type="ORF">UR08_08830</name>
</gene>
<dbReference type="RefSeq" id="WP_115753300.1">
    <property type="nucleotide sequence ID" value="NZ_LARY01000002.1"/>
</dbReference>
<dbReference type="InterPro" id="IPR042274">
    <property type="entry name" value="YycH/YycI_2"/>
</dbReference>
<dbReference type="CDD" id="cd15787">
    <property type="entry name" value="YycH_N"/>
    <property type="match status" value="1"/>
</dbReference>
<comment type="caution">
    <text evidence="2">The sequence shown here is derived from an EMBL/GenBank/DDBJ whole genome shotgun (WGS) entry which is preliminary data.</text>
</comment>
<protein>
    <submittedName>
        <fullName evidence="2">Transcriptional regulator</fullName>
    </submittedName>
</protein>
<dbReference type="AlphaFoldDB" id="A0A3D8TQ86"/>
<dbReference type="EMBL" id="LARY01000002">
    <property type="protein sequence ID" value="RDX01048.1"/>
    <property type="molecule type" value="Genomic_DNA"/>
</dbReference>
<dbReference type="Pfam" id="PF07435">
    <property type="entry name" value="YycH"/>
    <property type="match status" value="1"/>
</dbReference>
<evidence type="ECO:0000259" key="1">
    <source>
        <dbReference type="Pfam" id="PF07435"/>
    </source>
</evidence>
<proteinExistence type="predicted"/>
<dbReference type="Proteomes" id="UP000257055">
    <property type="component" value="Unassembled WGS sequence"/>
</dbReference>
<name>A0A3D8TQ86_9LIST</name>
<sequence>MRKFSYVRGLLLTILVVLSVVLSYLIWKAQPNYESIDVKEVKNTAIDKQKTASQVFKPILAQINQGGLHYQTNTAEFVNHLATQGRAFTFSEIVSSGKKSSQEYDRLIHQNGTVELVYPNNIPFSIFSQIYDLTGKDLETASFNRIVFDTNTTEAGLYTVYFTNDREDTIYQSSLPQKDITIVRNLVDGANEQDDLAKVEEVSTSNHALFLSKKATTLKSKKYIIDTMDISLFTKALFPDASSVKNEDNSYTDGSSKIVLDTNNKVLEYINPAQENANPATQSEARRANMIQDSFNFVNEHSGWTDEYYFTGYNLANGSTKFSMFVDNLQVLSDNGMSEIAVTEGQEAVYKYSRPLFKLDYMIPRESTNVSLPSSYDVFKKLRDENIDMDGLQMITLGYKINWSEDKGLKRIVELKPTWIYKYHGKWLEADMKESD</sequence>
<feature type="domain" description="Regulatory protein YycH" evidence="1">
    <location>
        <begin position="7"/>
        <end position="429"/>
    </location>
</feature>
<keyword evidence="3" id="KW-1185">Reference proteome</keyword>
<evidence type="ECO:0000313" key="2">
    <source>
        <dbReference type="EMBL" id="RDX01048.1"/>
    </source>
</evidence>
<reference evidence="3" key="1">
    <citation type="submission" date="2015-04" db="EMBL/GenBank/DDBJ databases">
        <authorList>
            <person name="Schardt J."/>
            <person name="Mueller-Herbst S."/>
            <person name="Scherer S."/>
            <person name="Huptas C."/>
        </authorList>
    </citation>
    <scope>NUCLEOTIDE SEQUENCE [LARGE SCALE GENOMIC DNA]</scope>
    <source>
        <strain evidence="3">Kiel-L1</strain>
    </source>
</reference>
<dbReference type="Gene3D" id="3.10.450.310">
    <property type="match status" value="1"/>
</dbReference>
<evidence type="ECO:0000313" key="3">
    <source>
        <dbReference type="Proteomes" id="UP000257055"/>
    </source>
</evidence>
<organism evidence="2 3">
    <name type="scientific">Listeria kieliensis</name>
    <dbReference type="NCBI Taxonomy" id="1621700"/>
    <lineage>
        <taxon>Bacteria</taxon>
        <taxon>Bacillati</taxon>
        <taxon>Bacillota</taxon>
        <taxon>Bacilli</taxon>
        <taxon>Bacillales</taxon>
        <taxon>Listeriaceae</taxon>
        <taxon>Listeria</taxon>
    </lineage>
</organism>
<accession>A0A3D8TQ86</accession>
<dbReference type="Gene3D" id="3.30.310.160">
    <property type="entry name" value="YycH protein, domain 2"/>
    <property type="match status" value="1"/>
</dbReference>